<keyword evidence="4" id="KW-1185">Reference proteome</keyword>
<feature type="compositionally biased region" description="Basic and acidic residues" evidence="2">
    <location>
        <begin position="904"/>
        <end position="933"/>
    </location>
</feature>
<dbReference type="GO" id="GO:0000785">
    <property type="term" value="C:chromatin"/>
    <property type="evidence" value="ECO:0007669"/>
    <property type="project" value="TreeGrafter"/>
</dbReference>
<feature type="region of interest" description="Disordered" evidence="2">
    <location>
        <begin position="300"/>
        <end position="319"/>
    </location>
</feature>
<comment type="caution">
    <text evidence="3">The sequence shown here is derived from an EMBL/GenBank/DDBJ whole genome shotgun (WGS) entry which is preliminary data.</text>
</comment>
<keyword evidence="1" id="KW-0175">Coiled coil</keyword>
<evidence type="ECO:0000313" key="3">
    <source>
        <dbReference type="EMBL" id="CAF9916827.1"/>
    </source>
</evidence>
<feature type="coiled-coil region" evidence="1">
    <location>
        <begin position="820"/>
        <end position="847"/>
    </location>
</feature>
<feature type="coiled-coil region" evidence="1">
    <location>
        <begin position="426"/>
        <end position="495"/>
    </location>
</feature>
<dbReference type="AlphaFoldDB" id="A0A8H3F1V3"/>
<feature type="region of interest" description="Disordered" evidence="2">
    <location>
        <begin position="887"/>
        <end position="933"/>
    </location>
</feature>
<sequence>MGQQFSRLPSGFQPGVDTWYGVICTRFHFIPDVRDPCIQDYIVKNCVSTGSFIGLLLLLSWLYGQSSFEKRLDPVEAANNERNTAISERNDAHRAWGEMGTKLERAMQTNLELRADFSRAFQDLPWLERRNTELFEANSIQYNEIEQLKLYKQKYDELLQQVHTYGLSAKRPEYYQQRSEQVQRQLEISDNLLGKSQKYVKALEEKLQTLSQSEKLDKEKLWLRAQLKKNARSTAYWARHRSTLDSKPAWGVRCACTESELAYGLKDQSPRILELEATVAARDLTITSLLASRAVGNVRNNGPASMSKPAKTSFPPTEDSKCAITESQTATTDFVHVCEHEEKCKNLDRHVAEDAKIIEQLRKECQDLKDAASNDTTAEDAKTIAQLRKECQELKDAASNNATADAAIINADAKAEGELAAKDTVIENLREELATKDEAIDDLRKEIATASEELATSSQVIEDLREEKVTTGEELAAKNEEINKLRGEKTTADRNATTKISDLSQELSDSRKTLSDVRQLHAECERDLGQQKIRVGELETAQCQMEDAIKQKDREIDDLEQANQELAEQPAPDSAENLRRITTANSDLDELRREHAECKGQSETQTARISELEAAADGFVATIKTKDDRIAAMEEQISNSLSRDSIESERQSHDDAIRKKDENYEALFKIYQKALKQKKDADDKHNEDMQSLNTMQQIVNARDLDLQRLWTEFNRLGANHTECEGRIAHYTDRLRQGGNTYTDLQNKYNTQATELDESKKDVSALRSEVAKLQQANANLEQMKSSSESTFEKYRVEGEERARPIWQATLDREMSAQALKLEESELRAFKLENQLQKARNQASPLREEQIKKREDAVKTKEETLKIGADGMANSEVKALEVKLAAANKEAGDARTRNRGIQNQLTKERKERMDEKERHEKQLKKEREESERGKEILKLRLEKDNPLKTTVSNLQNQVARLSKELEERK</sequence>
<accession>A0A8H3F1V3</accession>
<reference evidence="3" key="1">
    <citation type="submission" date="2021-03" db="EMBL/GenBank/DDBJ databases">
        <authorList>
            <person name="Tagirdzhanova G."/>
        </authorList>
    </citation>
    <scope>NUCLEOTIDE SEQUENCE</scope>
</reference>
<evidence type="ECO:0000256" key="1">
    <source>
        <dbReference type="SAM" id="Coils"/>
    </source>
</evidence>
<dbReference type="GO" id="GO:0000796">
    <property type="term" value="C:condensin complex"/>
    <property type="evidence" value="ECO:0007669"/>
    <property type="project" value="TreeGrafter"/>
</dbReference>
<dbReference type="GO" id="GO:0000793">
    <property type="term" value="C:condensed chromosome"/>
    <property type="evidence" value="ECO:0007669"/>
    <property type="project" value="TreeGrafter"/>
</dbReference>
<protein>
    <submittedName>
        <fullName evidence="3">Uncharacterized protein</fullName>
    </submittedName>
</protein>
<dbReference type="Proteomes" id="UP000664534">
    <property type="component" value="Unassembled WGS sequence"/>
</dbReference>
<dbReference type="EMBL" id="CAJPDT010000017">
    <property type="protein sequence ID" value="CAF9916827.1"/>
    <property type="molecule type" value="Genomic_DNA"/>
</dbReference>
<feature type="coiled-coil region" evidence="1">
    <location>
        <begin position="538"/>
        <end position="601"/>
    </location>
</feature>
<proteinExistence type="predicted"/>
<name>A0A8H3F1V3_9LECA</name>
<dbReference type="GO" id="GO:0007076">
    <property type="term" value="P:mitotic chromosome condensation"/>
    <property type="evidence" value="ECO:0007669"/>
    <property type="project" value="TreeGrafter"/>
</dbReference>
<evidence type="ECO:0000256" key="2">
    <source>
        <dbReference type="SAM" id="MobiDB-lite"/>
    </source>
</evidence>
<evidence type="ECO:0000313" key="4">
    <source>
        <dbReference type="Proteomes" id="UP000664534"/>
    </source>
</evidence>
<dbReference type="PANTHER" id="PTHR43941">
    <property type="entry name" value="STRUCTURAL MAINTENANCE OF CHROMOSOMES PROTEIN 2"/>
    <property type="match status" value="1"/>
</dbReference>
<gene>
    <name evidence="3" type="ORF">IMSHALPRED_003304</name>
</gene>
<dbReference type="OrthoDB" id="5325221at2759"/>
<dbReference type="PANTHER" id="PTHR43941:SF1">
    <property type="entry name" value="STRUCTURAL MAINTENANCE OF CHROMOSOMES PROTEIN 2"/>
    <property type="match status" value="1"/>
</dbReference>
<dbReference type="Gene3D" id="1.20.5.170">
    <property type="match status" value="1"/>
</dbReference>
<feature type="coiled-coil region" evidence="1">
    <location>
        <begin position="351"/>
        <end position="378"/>
    </location>
</feature>
<dbReference type="GO" id="GO:0003682">
    <property type="term" value="F:chromatin binding"/>
    <property type="evidence" value="ECO:0007669"/>
    <property type="project" value="TreeGrafter"/>
</dbReference>
<feature type="coiled-coil region" evidence="1">
    <location>
        <begin position="741"/>
        <end position="789"/>
    </location>
</feature>
<organism evidence="3 4">
    <name type="scientific">Imshaugia aleurites</name>
    <dbReference type="NCBI Taxonomy" id="172621"/>
    <lineage>
        <taxon>Eukaryota</taxon>
        <taxon>Fungi</taxon>
        <taxon>Dikarya</taxon>
        <taxon>Ascomycota</taxon>
        <taxon>Pezizomycotina</taxon>
        <taxon>Lecanoromycetes</taxon>
        <taxon>OSLEUM clade</taxon>
        <taxon>Lecanoromycetidae</taxon>
        <taxon>Lecanorales</taxon>
        <taxon>Lecanorineae</taxon>
        <taxon>Parmeliaceae</taxon>
        <taxon>Imshaugia</taxon>
    </lineage>
</organism>